<dbReference type="InterPro" id="IPR010998">
    <property type="entry name" value="Integrase_recombinase_N"/>
</dbReference>
<dbReference type="PROSITE" id="PS51898">
    <property type="entry name" value="TYR_RECOMBINASE"/>
    <property type="match status" value="1"/>
</dbReference>
<dbReference type="Gene3D" id="1.10.150.130">
    <property type="match status" value="1"/>
</dbReference>
<organism evidence="9 10">
    <name type="scientific">Burkholderia ubonensis</name>
    <dbReference type="NCBI Taxonomy" id="101571"/>
    <lineage>
        <taxon>Bacteria</taxon>
        <taxon>Pseudomonadati</taxon>
        <taxon>Pseudomonadota</taxon>
        <taxon>Betaproteobacteria</taxon>
        <taxon>Burkholderiales</taxon>
        <taxon>Burkholderiaceae</taxon>
        <taxon>Burkholderia</taxon>
        <taxon>Burkholderia cepacia complex</taxon>
    </lineage>
</organism>
<evidence type="ECO:0000313" key="9">
    <source>
        <dbReference type="EMBL" id="KWD96392.1"/>
    </source>
</evidence>
<dbReference type="Pfam" id="PF00589">
    <property type="entry name" value="Phage_integrase"/>
    <property type="match status" value="1"/>
</dbReference>
<gene>
    <name evidence="8" type="ORF">WL73_23325</name>
    <name evidence="9" type="ORF">WL73_23365</name>
</gene>
<dbReference type="EMBL" id="LPIX01000092">
    <property type="protein sequence ID" value="KWD96392.1"/>
    <property type="molecule type" value="Genomic_DNA"/>
</dbReference>
<keyword evidence="2" id="KW-0229">DNA integration</keyword>
<dbReference type="OrthoDB" id="662444at2"/>
<accession>A0A107FMT0</accession>
<dbReference type="InterPro" id="IPR044068">
    <property type="entry name" value="CB"/>
</dbReference>
<evidence type="ECO:0000259" key="7">
    <source>
        <dbReference type="PROSITE" id="PS51900"/>
    </source>
</evidence>
<evidence type="ECO:0000256" key="4">
    <source>
        <dbReference type="ARBA" id="ARBA00023172"/>
    </source>
</evidence>
<evidence type="ECO:0000313" key="8">
    <source>
        <dbReference type="EMBL" id="KWD96385.1"/>
    </source>
</evidence>
<evidence type="ECO:0000259" key="6">
    <source>
        <dbReference type="PROSITE" id="PS51898"/>
    </source>
</evidence>
<name>A0A107FMT0_9BURK</name>
<dbReference type="RefSeq" id="WP_060326615.1">
    <property type="nucleotide sequence ID" value="NZ_LPIU01000025.1"/>
</dbReference>
<dbReference type="GO" id="GO:0007059">
    <property type="term" value="P:chromosome segregation"/>
    <property type="evidence" value="ECO:0007669"/>
    <property type="project" value="UniProtKB-KW"/>
</dbReference>
<dbReference type="Gene3D" id="1.10.443.10">
    <property type="entry name" value="Intergrase catalytic core"/>
    <property type="match status" value="1"/>
</dbReference>
<dbReference type="PANTHER" id="PTHR30349">
    <property type="entry name" value="PHAGE INTEGRASE-RELATED"/>
    <property type="match status" value="1"/>
</dbReference>
<dbReference type="NCBIfam" id="NF002331">
    <property type="entry name" value="PRK01287.1"/>
    <property type="match status" value="1"/>
</dbReference>
<keyword evidence="4" id="KW-0233">DNA recombination</keyword>
<dbReference type="PROSITE" id="PS51900">
    <property type="entry name" value="CB"/>
    <property type="match status" value="1"/>
</dbReference>
<reference evidence="9 10" key="1">
    <citation type="submission" date="2015-11" db="EMBL/GenBank/DDBJ databases">
        <title>Expanding the genomic diversity of Burkholderia species for the development of highly accurate diagnostics.</title>
        <authorList>
            <person name="Sahl J."/>
            <person name="Keim P."/>
            <person name="Wagner D."/>
        </authorList>
    </citation>
    <scope>NUCLEOTIDE SEQUENCE [LARGE SCALE GENOMIC DNA]</scope>
    <source>
        <strain evidence="9 10">MSMB2167WGS</strain>
    </source>
</reference>
<dbReference type="GO" id="GO:0003677">
    <property type="term" value="F:DNA binding"/>
    <property type="evidence" value="ECO:0007669"/>
    <property type="project" value="UniProtKB-UniRule"/>
</dbReference>
<dbReference type="Proteomes" id="UP000062998">
    <property type="component" value="Unassembled WGS sequence"/>
</dbReference>
<dbReference type="AlphaFoldDB" id="A0A107FMT0"/>
<proteinExistence type="predicted"/>
<feature type="domain" description="Core-binding (CB)" evidence="7">
    <location>
        <begin position="34"/>
        <end position="125"/>
    </location>
</feature>
<dbReference type="PANTHER" id="PTHR30349:SF81">
    <property type="entry name" value="TYROSINE RECOMBINASE XERC"/>
    <property type="match status" value="1"/>
</dbReference>
<evidence type="ECO:0000313" key="10">
    <source>
        <dbReference type="Proteomes" id="UP000062998"/>
    </source>
</evidence>
<keyword evidence="1" id="KW-0159">Chromosome partition</keyword>
<dbReference type="InterPro" id="IPR013762">
    <property type="entry name" value="Integrase-like_cat_sf"/>
</dbReference>
<dbReference type="InterPro" id="IPR011010">
    <property type="entry name" value="DNA_brk_join_enz"/>
</dbReference>
<evidence type="ECO:0000256" key="3">
    <source>
        <dbReference type="ARBA" id="ARBA00023125"/>
    </source>
</evidence>
<evidence type="ECO:0000256" key="1">
    <source>
        <dbReference type="ARBA" id="ARBA00022829"/>
    </source>
</evidence>
<sequence>MTRNPTTKPRGRHRKHRLYAWRGNLKDVAARSTHPFMDYVEQYLQWRRMTGASERSVQAHDDALAAFVDWCEVRGVREPRELTRAVLETYQRTLFLMRKADGEPLSIRTQLLRLMGVRGWCAWLSRERVIEHNAAADLVLPSAPKSLPKSVPSVGQIARLMAQPDLSEVTGVRDRAMLEVLYSTGMRRMELCNLSLADVDLEQGTVWIRRGKGKRDRFIPLGARAGEWVGRYLDEVRPRLMVRADDWSLFLTDYGEAYQPSRLATLVRRYMRLAGLMQGACHALRHACATHMLENGADIRFIQALLGHAELSTTQIYTHVAIGKLKAIHATTHPTRQGPVDRREGITLLLAELEREAREEVDEADGGL</sequence>
<dbReference type="GO" id="GO:0006310">
    <property type="term" value="P:DNA recombination"/>
    <property type="evidence" value="ECO:0007669"/>
    <property type="project" value="UniProtKB-KW"/>
</dbReference>
<dbReference type="EMBL" id="LPIX01000092">
    <property type="protein sequence ID" value="KWD96385.1"/>
    <property type="molecule type" value="Genomic_DNA"/>
</dbReference>
<evidence type="ECO:0000256" key="5">
    <source>
        <dbReference type="PROSITE-ProRule" id="PRU01248"/>
    </source>
</evidence>
<dbReference type="InterPro" id="IPR002104">
    <property type="entry name" value="Integrase_catalytic"/>
</dbReference>
<evidence type="ECO:0000256" key="2">
    <source>
        <dbReference type="ARBA" id="ARBA00022908"/>
    </source>
</evidence>
<comment type="caution">
    <text evidence="9">The sequence shown here is derived from an EMBL/GenBank/DDBJ whole genome shotgun (WGS) entry which is preliminary data.</text>
</comment>
<dbReference type="GO" id="GO:0015074">
    <property type="term" value="P:DNA integration"/>
    <property type="evidence" value="ECO:0007669"/>
    <property type="project" value="UniProtKB-KW"/>
</dbReference>
<dbReference type="InterPro" id="IPR050090">
    <property type="entry name" value="Tyrosine_recombinase_XerCD"/>
</dbReference>
<protein>
    <submittedName>
        <fullName evidence="9">Recombinase XerD</fullName>
    </submittedName>
</protein>
<dbReference type="CDD" id="cd00798">
    <property type="entry name" value="INT_XerDC_C"/>
    <property type="match status" value="1"/>
</dbReference>
<keyword evidence="3 5" id="KW-0238">DNA-binding</keyword>
<feature type="domain" description="Tyr recombinase" evidence="6">
    <location>
        <begin position="146"/>
        <end position="330"/>
    </location>
</feature>
<dbReference type="SUPFAM" id="SSF56349">
    <property type="entry name" value="DNA breaking-rejoining enzymes"/>
    <property type="match status" value="1"/>
</dbReference>